<dbReference type="GO" id="GO:0030122">
    <property type="term" value="C:AP-2 adaptor complex"/>
    <property type="evidence" value="ECO:0007669"/>
    <property type="project" value="InterPro"/>
</dbReference>
<dbReference type="InterPro" id="IPR009028">
    <property type="entry name" value="Coatomer/calthrin_app_sub_C"/>
</dbReference>
<dbReference type="PIRSF" id="PIRSF037091">
    <property type="entry name" value="AP2_complex_alpha"/>
    <property type="match status" value="1"/>
</dbReference>
<dbReference type="SUPFAM" id="SSF48371">
    <property type="entry name" value="ARM repeat"/>
    <property type="match status" value="1"/>
</dbReference>
<keyword evidence="12" id="KW-1185">Reference proteome</keyword>
<dbReference type="OrthoDB" id="28053at2759"/>
<keyword evidence="2 7" id="KW-0813">Transport</keyword>
<dbReference type="Gene3D" id="1.25.10.10">
    <property type="entry name" value="Leucine-rich Repeat Variant"/>
    <property type="match status" value="1"/>
</dbReference>
<evidence type="ECO:0000256" key="4">
    <source>
        <dbReference type="ARBA" id="ARBA00022927"/>
    </source>
</evidence>
<protein>
    <recommendedName>
        <fullName evidence="7">AP-2 complex subunit alpha</fullName>
    </recommendedName>
</protein>
<feature type="compositionally biased region" description="Polar residues" evidence="9">
    <location>
        <begin position="641"/>
        <end position="665"/>
    </location>
</feature>
<evidence type="ECO:0000256" key="2">
    <source>
        <dbReference type="ARBA" id="ARBA00022448"/>
    </source>
</evidence>
<reference evidence="11 12" key="2">
    <citation type="submission" date="2015-05" db="EMBL/GenBank/DDBJ databases">
        <authorList>
            <person name="Morales-Cruz A."/>
            <person name="Amrine K.C."/>
            <person name="Cantu D."/>
        </authorList>
    </citation>
    <scope>NUCLEOTIDE SEQUENCE [LARGE SCALE GENOMIC DNA]</scope>
    <source>
        <strain evidence="11">UCRPC4</strain>
    </source>
</reference>
<dbReference type="SUPFAM" id="SSF55711">
    <property type="entry name" value="Subdomain of clathrin and coatomer appendage domain"/>
    <property type="match status" value="1"/>
</dbReference>
<feature type="binding site" evidence="8">
    <location>
        <position position="34"/>
    </location>
    <ligand>
        <name>a 1,2-diacyl-sn-glycero-3-phospho-(1D-myo-inositol-3,4,5-trisphosphate)</name>
        <dbReference type="ChEBI" id="CHEBI:57836"/>
    </ligand>
</feature>
<dbReference type="GO" id="GO:0006886">
    <property type="term" value="P:intracellular protein transport"/>
    <property type="evidence" value="ECO:0007669"/>
    <property type="project" value="UniProtKB-UniRule"/>
</dbReference>
<dbReference type="InterPro" id="IPR013041">
    <property type="entry name" value="Clathrin_app_Ig-like_sf"/>
</dbReference>
<evidence type="ECO:0000313" key="12">
    <source>
        <dbReference type="Proteomes" id="UP000053317"/>
    </source>
</evidence>
<comment type="function">
    <text evidence="7">Adaptins are components of the adaptor complexes which link clathrin to receptors in coated vesicles. Clathrin-associated protein complexes are believed to interact with the cytoplasmic tails of membrane proteins, leading to their selection and concentration.</text>
</comment>
<dbReference type="InterPro" id="IPR016024">
    <property type="entry name" value="ARM-type_fold"/>
</dbReference>
<dbReference type="InterPro" id="IPR011989">
    <property type="entry name" value="ARM-like"/>
</dbReference>
<evidence type="ECO:0000256" key="6">
    <source>
        <dbReference type="ARBA" id="ARBA00023176"/>
    </source>
</evidence>
<dbReference type="Pfam" id="PF02883">
    <property type="entry name" value="Alpha_adaptinC2"/>
    <property type="match status" value="1"/>
</dbReference>
<dbReference type="GO" id="GO:0035615">
    <property type="term" value="F:clathrin adaptor activity"/>
    <property type="evidence" value="ECO:0007669"/>
    <property type="project" value="InterPro"/>
</dbReference>
<evidence type="ECO:0000256" key="5">
    <source>
        <dbReference type="ARBA" id="ARBA00023136"/>
    </source>
</evidence>
<keyword evidence="3 7" id="KW-0254">Endocytosis</keyword>
<dbReference type="FunFam" id="1.25.10.10:FF:000020">
    <property type="entry name" value="AP-2 complex subunit alpha"/>
    <property type="match status" value="1"/>
</dbReference>
<accession>A0A0G2E6N8</accession>
<dbReference type="InterPro" id="IPR017104">
    <property type="entry name" value="AP2_complex_asu"/>
</dbReference>
<keyword evidence="4 7" id="KW-0653">Protein transport</keyword>
<evidence type="ECO:0000256" key="3">
    <source>
        <dbReference type="ARBA" id="ARBA00022583"/>
    </source>
</evidence>
<feature type="domain" description="Clathrin adaptor alpha/beta/gamma-adaptin appendage Ig-like subdomain" evidence="10">
    <location>
        <begin position="698"/>
        <end position="809"/>
    </location>
</feature>
<feature type="binding site" evidence="8">
    <location>
        <begin position="2"/>
        <end position="3"/>
    </location>
    <ligand>
        <name>a 1,2-diacyl-sn-glycero-3-phospho-(1D-myo-inositol-3,4,5-trisphosphate)</name>
        <dbReference type="ChEBI" id="CHEBI:57836"/>
    </ligand>
</feature>
<proteinExistence type="inferred from homology"/>
<feature type="binding site" evidence="8">
    <location>
        <begin position="47"/>
        <end position="51"/>
    </location>
    <ligand>
        <name>a 1,2-diacyl-sn-glycero-3-phospho-(1D-myo-inositol-3,4,5-trisphosphate)</name>
        <dbReference type="ChEBI" id="CHEBI:57836"/>
    </ligand>
</feature>
<keyword evidence="5 7" id="KW-0472">Membrane</keyword>
<evidence type="ECO:0000259" key="10">
    <source>
        <dbReference type="SMART" id="SM00809"/>
    </source>
</evidence>
<feature type="binding site" evidence="8">
    <location>
        <position position="43"/>
    </location>
    <ligand>
        <name>a 1,2-diacyl-sn-glycero-3-phospho-(1D-myo-inositol-3,4,5-trisphosphate)</name>
        <dbReference type="ChEBI" id="CHEBI:57836"/>
    </ligand>
</feature>
<comment type="subcellular location">
    <subcellularLocation>
        <location evidence="1">Membrane</location>
        <location evidence="1">Coated pit</location>
        <topology evidence="1">Peripheral membrane protein</topology>
        <orientation evidence="1">Cytoplasmic side</orientation>
    </subcellularLocation>
</comment>
<dbReference type="Gene3D" id="2.60.40.1230">
    <property type="match status" value="1"/>
</dbReference>
<dbReference type="Proteomes" id="UP000053317">
    <property type="component" value="Unassembled WGS sequence"/>
</dbReference>
<name>A0A0G2E6N8_PHACM</name>
<reference evidence="11 12" key="1">
    <citation type="submission" date="2015-05" db="EMBL/GenBank/DDBJ databases">
        <title>Distinctive expansion of gene families associated with plant cell wall degradation and secondary metabolism in the genomes of grapevine trunk pathogens.</title>
        <authorList>
            <person name="Lawrence D.P."/>
            <person name="Travadon R."/>
            <person name="Rolshausen P.E."/>
            <person name="Baumgartner K."/>
        </authorList>
    </citation>
    <scope>NUCLEOTIDE SEQUENCE [LARGE SCALE GENOMIC DNA]</scope>
    <source>
        <strain evidence="11">UCRPC4</strain>
    </source>
</reference>
<dbReference type="InterPro" id="IPR012295">
    <property type="entry name" value="TBP_dom_sf"/>
</dbReference>
<dbReference type="InterPro" id="IPR008152">
    <property type="entry name" value="Clathrin_a/b/g-adaptin_app_Ig"/>
</dbReference>
<dbReference type="Pfam" id="PF01602">
    <property type="entry name" value="Adaptin_N"/>
    <property type="match status" value="1"/>
</dbReference>
<dbReference type="AlphaFoldDB" id="A0A0G2E6N8"/>
<dbReference type="InterPro" id="IPR050840">
    <property type="entry name" value="Adaptor_Complx_Large_Subunit"/>
</dbReference>
<dbReference type="Pfam" id="PF02296">
    <property type="entry name" value="Alpha_adaptin_C"/>
    <property type="match status" value="1"/>
</dbReference>
<evidence type="ECO:0000256" key="7">
    <source>
        <dbReference type="PIRNR" id="PIRNR037091"/>
    </source>
</evidence>
<dbReference type="SMART" id="SM00809">
    <property type="entry name" value="Alpha_adaptinC2"/>
    <property type="match status" value="1"/>
</dbReference>
<dbReference type="InterPro" id="IPR002553">
    <property type="entry name" value="Clathrin/coatomer_adapt-like_N"/>
</dbReference>
<dbReference type="InterPro" id="IPR003164">
    <property type="entry name" value="Clathrin_a-adaptin_app_sub_C"/>
</dbReference>
<dbReference type="EMBL" id="LCWF01000127">
    <property type="protein sequence ID" value="KKY18319.1"/>
    <property type="molecule type" value="Genomic_DNA"/>
</dbReference>
<dbReference type="GO" id="GO:0072583">
    <property type="term" value="P:clathrin-dependent endocytosis"/>
    <property type="evidence" value="ECO:0007669"/>
    <property type="project" value="InterPro"/>
</dbReference>
<evidence type="ECO:0000256" key="9">
    <source>
        <dbReference type="SAM" id="MobiDB-lite"/>
    </source>
</evidence>
<evidence type="ECO:0000256" key="8">
    <source>
        <dbReference type="PIRSR" id="PIRSR037091-1"/>
    </source>
</evidence>
<dbReference type="PANTHER" id="PTHR22780">
    <property type="entry name" value="ADAPTIN, ALPHA/GAMMA/EPSILON"/>
    <property type="match status" value="1"/>
</dbReference>
<sequence>MRGLVQFIADLRNARARELEEKRINKELANIRQKFKGGNLDGYQKKKYVCKLLYIYIQGYNVDFGHLEAVNLISANKYSEKQIGYLAVTLFLHEQHELLHLVVNSIRKDLLDHNELNNCLALHAVANVGGREMGEALSADVHRLLISPTSKAFVKKKAALTLLRLYRKYPAIVQQEWAERIISLMDDPDMGVTLSVTSLVMALAQDNPDAYKGSYIKAAQRLKRIVVEGDISPDYLYYKVPCPWVQVKFLKLLQYYRPSEDTHVREIIRESLQAIMTIAMEMPKNVQQNNAQNAVLFEAINLLIHLDTEHNLMMQISSKLGKFIQSRETNVRYLGLEAMTHFAARAETLDPIKRHQNIIIGSLRDRDISVRRKGLDLLYSMCDTTNAVPIVNELLKYLQTADFAIREEMVLKVAILTEKYATDAQWYIDISLKLLAMAGDHVSDEVWQRVVQIVTNNEPLQTYAAQNILEYIKPDACHDTLVKIGGYILGEFGHLIADNPGCSPIEQFMALQSKMLSSSESTRALILSTFVKFVNLFPEIKPQLLQVFQVYSHSPDSELQQRACEYLTLSTLPTDDLLRTVCDEMPPFSERASVLLSRLHQRSVGTSDKRTWIIGGKDANDQNEALVAQQTGLKRTFTTIVNGHGAPQTNGNPPASGTSNGSSNDLAGLDINGDSSEAKAPNLASAAHLTPDWEAGYKRLFFADEGVLFEDAQIQVGLRSEYRAHMGVIKLYFTNKSPFSIGSFTTTLDNKSSSALKIDTKSLPESHIAAESQSQQTIVFTATGAFSESPTIRISYLAGALQAYTLRLPILPHRYVEPSELSAEDFFKRWRQIGGGALEAQSTFAVKNTRVDEPWTHKMITNFKWKILSNVDPNPKNFVGCAVYQVEGGKMGILLRLEPNWEQRMFRATIRATQETIPGILLKMLEQKLTAGPTT</sequence>
<organism evidence="11 12">
    <name type="scientific">Phaeomoniella chlamydospora</name>
    <name type="common">Phaeoacremonium chlamydosporum</name>
    <dbReference type="NCBI Taxonomy" id="158046"/>
    <lineage>
        <taxon>Eukaryota</taxon>
        <taxon>Fungi</taxon>
        <taxon>Dikarya</taxon>
        <taxon>Ascomycota</taxon>
        <taxon>Pezizomycotina</taxon>
        <taxon>Eurotiomycetes</taxon>
        <taxon>Chaetothyriomycetidae</taxon>
        <taxon>Phaeomoniellales</taxon>
        <taxon>Phaeomoniellaceae</taxon>
        <taxon>Phaeomoniella</taxon>
    </lineage>
</organism>
<keyword evidence="6 7" id="KW-0168">Coated pit</keyword>
<gene>
    <name evidence="11" type="ORF">UCRPC4_g05030</name>
</gene>
<dbReference type="Gene3D" id="3.30.310.10">
    <property type="entry name" value="TATA-Binding Protein"/>
    <property type="match status" value="1"/>
</dbReference>
<evidence type="ECO:0000256" key="1">
    <source>
        <dbReference type="ARBA" id="ARBA00004277"/>
    </source>
</evidence>
<feature type="region of interest" description="Disordered" evidence="9">
    <location>
        <begin position="641"/>
        <end position="674"/>
    </location>
</feature>
<evidence type="ECO:0000313" key="11">
    <source>
        <dbReference type="EMBL" id="KKY18319.1"/>
    </source>
</evidence>
<comment type="similarity">
    <text evidence="7">Belongs to the adaptor complexes large subunit family.</text>
</comment>
<dbReference type="SUPFAM" id="SSF49348">
    <property type="entry name" value="Clathrin adaptor appendage domain"/>
    <property type="match status" value="1"/>
</dbReference>
<comment type="caution">
    <text evidence="11">The sequence shown here is derived from an EMBL/GenBank/DDBJ whole genome shotgun (WGS) entry which is preliminary data.</text>
</comment>